<proteinExistence type="predicted"/>
<gene>
    <name evidence="3" type="ORF">CEP50_16510</name>
</gene>
<dbReference type="InterPro" id="IPR052019">
    <property type="entry name" value="F420H2_bilvrd_red/Heme_oxyg"/>
</dbReference>
<dbReference type="Pfam" id="PF01243">
    <property type="entry name" value="PNPOx_N"/>
    <property type="match status" value="1"/>
</dbReference>
<dbReference type="GO" id="GO:0016627">
    <property type="term" value="F:oxidoreductase activity, acting on the CH-CH group of donors"/>
    <property type="evidence" value="ECO:0007669"/>
    <property type="project" value="TreeGrafter"/>
</dbReference>
<dbReference type="InterPro" id="IPR012349">
    <property type="entry name" value="Split_barrel_FMN-bd"/>
</dbReference>
<dbReference type="SUPFAM" id="SSF50475">
    <property type="entry name" value="FMN-binding split barrel"/>
    <property type="match status" value="1"/>
</dbReference>
<organism evidence="3 4">
    <name type="scientific">Actinopolyspora mortivallis</name>
    <dbReference type="NCBI Taxonomy" id="33906"/>
    <lineage>
        <taxon>Bacteria</taxon>
        <taxon>Bacillati</taxon>
        <taxon>Actinomycetota</taxon>
        <taxon>Actinomycetes</taxon>
        <taxon>Actinopolysporales</taxon>
        <taxon>Actinopolysporaceae</taxon>
        <taxon>Actinopolyspora</taxon>
    </lineage>
</organism>
<dbReference type="PANTHER" id="PTHR35176">
    <property type="entry name" value="HEME OXYGENASE HI_0854-RELATED"/>
    <property type="match status" value="1"/>
</dbReference>
<dbReference type="GO" id="GO:0070967">
    <property type="term" value="F:coenzyme F420 binding"/>
    <property type="evidence" value="ECO:0007669"/>
    <property type="project" value="TreeGrafter"/>
</dbReference>
<evidence type="ECO:0000256" key="1">
    <source>
        <dbReference type="ARBA" id="ARBA00023002"/>
    </source>
</evidence>
<dbReference type="AlphaFoldDB" id="A0A2T0GSW2"/>
<dbReference type="EMBL" id="PVSR01000038">
    <property type="protein sequence ID" value="PRW62206.1"/>
    <property type="molecule type" value="Genomic_DNA"/>
</dbReference>
<keyword evidence="1" id="KW-0560">Oxidoreductase</keyword>
<dbReference type="NCBIfam" id="TIGR03618">
    <property type="entry name" value="Rv1155_F420"/>
    <property type="match status" value="1"/>
</dbReference>
<evidence type="ECO:0000313" key="3">
    <source>
        <dbReference type="EMBL" id="PRW62206.1"/>
    </source>
</evidence>
<dbReference type="InterPro" id="IPR019920">
    <property type="entry name" value="F420-binding_dom_put"/>
</dbReference>
<dbReference type="STRING" id="1050202.GCA_000384035_01978"/>
<dbReference type="InParanoid" id="A0A2T0GSW2"/>
<sequence>MPKPPLPDRVSELLAAPNPCVITTVRPDGQPVSVATWYLWEDGRVLVNMDRDRKRLEYMRAEPRVSLTVLAADNWYTHVSLQGRVTDLLDDPELVDIDRLAHHYTGKRYHVRERHRISAWIGVDRWHGWGAAENTDVVHH</sequence>
<evidence type="ECO:0000259" key="2">
    <source>
        <dbReference type="Pfam" id="PF01243"/>
    </source>
</evidence>
<protein>
    <submittedName>
        <fullName evidence="3">PPOX class F420-dependent oxidoreductase</fullName>
    </submittedName>
</protein>
<dbReference type="Proteomes" id="UP000239352">
    <property type="component" value="Unassembled WGS sequence"/>
</dbReference>
<name>A0A2T0GSW2_ACTMO</name>
<feature type="domain" description="Pyridoxamine 5'-phosphate oxidase N-terminal" evidence="2">
    <location>
        <begin position="6"/>
        <end position="107"/>
    </location>
</feature>
<dbReference type="RefSeq" id="WP_106114851.1">
    <property type="nucleotide sequence ID" value="NZ_PVSR01000038.1"/>
</dbReference>
<dbReference type="Gene3D" id="2.30.110.10">
    <property type="entry name" value="Electron Transport, Fmn-binding Protein, Chain A"/>
    <property type="match status" value="1"/>
</dbReference>
<evidence type="ECO:0000313" key="4">
    <source>
        <dbReference type="Proteomes" id="UP000239352"/>
    </source>
</evidence>
<dbReference type="InterPro" id="IPR011576">
    <property type="entry name" value="Pyridox_Oxase_N"/>
</dbReference>
<accession>A0A2T0GSW2</accession>
<dbReference type="GO" id="GO:0005829">
    <property type="term" value="C:cytosol"/>
    <property type="evidence" value="ECO:0007669"/>
    <property type="project" value="TreeGrafter"/>
</dbReference>
<keyword evidence="4" id="KW-1185">Reference proteome</keyword>
<dbReference type="PANTHER" id="PTHR35176:SF6">
    <property type="entry name" value="HEME OXYGENASE HI_0854-RELATED"/>
    <property type="match status" value="1"/>
</dbReference>
<comment type="caution">
    <text evidence="3">The sequence shown here is derived from an EMBL/GenBank/DDBJ whole genome shotgun (WGS) entry which is preliminary data.</text>
</comment>
<reference evidence="3 4" key="1">
    <citation type="submission" date="2018-03" db="EMBL/GenBank/DDBJ databases">
        <title>Actinopolyspora mortivallis from Sahara, screening for active biomolecules.</title>
        <authorList>
            <person name="Selama O."/>
            <person name="Wellington E.M.H."/>
            <person name="Hacene H."/>
        </authorList>
    </citation>
    <scope>NUCLEOTIDE SEQUENCE [LARGE SCALE GENOMIC DNA]</scope>
    <source>
        <strain evidence="3 4">M5A</strain>
    </source>
</reference>